<proteinExistence type="predicted"/>
<comment type="caution">
    <text evidence="1">The sequence shown here is derived from an EMBL/GenBank/DDBJ whole genome shotgun (WGS) entry which is preliminary data.</text>
</comment>
<gene>
    <name evidence="1" type="ORF">Q8A64_15480</name>
</gene>
<evidence type="ECO:0000313" key="1">
    <source>
        <dbReference type="EMBL" id="MDQ9171814.1"/>
    </source>
</evidence>
<evidence type="ECO:0000313" key="2">
    <source>
        <dbReference type="Proteomes" id="UP001225596"/>
    </source>
</evidence>
<accession>A0ABU1BUR4</accession>
<name>A0ABU1BUR4_9BURK</name>
<dbReference type="RefSeq" id="WP_338437767.1">
    <property type="nucleotide sequence ID" value="NZ_JAUYVH010000012.1"/>
</dbReference>
<keyword evidence="2" id="KW-1185">Reference proteome</keyword>
<organism evidence="1 2">
    <name type="scientific">Keguizhuia sedimenti</name>
    <dbReference type="NCBI Taxonomy" id="3064264"/>
    <lineage>
        <taxon>Bacteria</taxon>
        <taxon>Pseudomonadati</taxon>
        <taxon>Pseudomonadota</taxon>
        <taxon>Betaproteobacteria</taxon>
        <taxon>Burkholderiales</taxon>
        <taxon>Oxalobacteraceae</taxon>
        <taxon>Keguizhuia</taxon>
    </lineage>
</organism>
<protein>
    <submittedName>
        <fullName evidence="1">Uncharacterized protein</fullName>
    </submittedName>
</protein>
<dbReference type="EMBL" id="JAUYVH010000012">
    <property type="protein sequence ID" value="MDQ9171814.1"/>
    <property type="molecule type" value="Genomic_DNA"/>
</dbReference>
<dbReference type="Proteomes" id="UP001225596">
    <property type="component" value="Unassembled WGS sequence"/>
</dbReference>
<sequence length="94" mass="10758">MINKPTTETVIADLLESPYGMALDARAKYLFRESLFSLVRLAKAEQIMEIKNSVEKLTGIGATYGSYALTEDEADLDNMMFDRLQQRFEFQEPK</sequence>
<reference evidence="1 2" key="1">
    <citation type="submission" date="2023-08" db="EMBL/GenBank/DDBJ databases">
        <title>Oxalobacteraceae gen .nov., isolated from river sludge outside the plant.</title>
        <authorList>
            <person name="Zhao S.Y."/>
        </authorList>
    </citation>
    <scope>NUCLEOTIDE SEQUENCE [LARGE SCALE GENOMIC DNA]</scope>
    <source>
        <strain evidence="1 2">R-40</strain>
    </source>
</reference>